<name>A0AA84ZT55_9TREM</name>
<evidence type="ECO:0000256" key="1">
    <source>
        <dbReference type="SAM" id="MobiDB-lite"/>
    </source>
</evidence>
<reference evidence="3" key="1">
    <citation type="submission" date="2023-11" db="UniProtKB">
        <authorList>
            <consortium name="WormBaseParasite"/>
        </authorList>
    </citation>
    <scope>IDENTIFICATION</scope>
</reference>
<feature type="region of interest" description="Disordered" evidence="1">
    <location>
        <begin position="416"/>
        <end position="465"/>
    </location>
</feature>
<proteinExistence type="predicted"/>
<evidence type="ECO:0000313" key="2">
    <source>
        <dbReference type="Proteomes" id="UP000050790"/>
    </source>
</evidence>
<organism evidence="2 3">
    <name type="scientific">Schistosoma margrebowiei</name>
    <dbReference type="NCBI Taxonomy" id="48269"/>
    <lineage>
        <taxon>Eukaryota</taxon>
        <taxon>Metazoa</taxon>
        <taxon>Spiralia</taxon>
        <taxon>Lophotrochozoa</taxon>
        <taxon>Platyhelminthes</taxon>
        <taxon>Trematoda</taxon>
        <taxon>Digenea</taxon>
        <taxon>Strigeidida</taxon>
        <taxon>Schistosomatoidea</taxon>
        <taxon>Schistosomatidae</taxon>
        <taxon>Schistosoma</taxon>
    </lineage>
</organism>
<dbReference type="Proteomes" id="UP000050790">
    <property type="component" value="Unassembled WGS sequence"/>
</dbReference>
<sequence>MNRCPNREKVLLNLKWFVNRFIKSFESKLIQAISYASNSCVQSPSGSSNISSPTLSASKVSIKNENASGDLPFIRRLLDQQIKCGNNRLKNESSYSSRDISIQIANQKQTYHSPLMKIRSLTNSPLFRRLSFTLNNNKRQSLLSQDEKNDWMKNHSDFDEPCEFVRRKPKMPDVTITRKCYSNSQSPSCTPFEQNVINTCRGPLFRLAELTTESQRFSILSGFAQQLCIIYEYQLGMLRNLPSIHAAADYVADVVIRAIKLKKISGINPQNLTPMILFDSECRPSTYSKTVKTLPLSVTGEQMSWKLGEIWTLPGLRHNEVGGENCHNLSIVTHFLSTVTPSGDYSRSDVYGYRNLILLTNEKNSETINNPNYHIYDTNFPSAAESFSLKSDISHNDKMNSYFTISSFDYATISNSKIKPGNIPDPPSSDDSLTDENPQNTKGNEDTRSSSQSSPENKIKESSKRIHSSSSVVMLRQHLHRAYRPVFFLIYNRPSVIEHLTECDSFASFCKRQALSPVMFLNQPTTLFDKKPYPCIYQNFDLFKVSVAGYLSPNECDISTDSTYLNNNNNTTTSSNNNIIINKNDTLSSHVIQQQQQQQQQQMKEGYNYGKNLMHFPYFPSHRSVAAYDNPGFAR</sequence>
<dbReference type="AlphaFoldDB" id="A0AA84ZT55"/>
<dbReference type="WBParaSite" id="SMRG1_47320.1">
    <property type="protein sequence ID" value="SMRG1_47320.1"/>
    <property type="gene ID" value="SMRG1_47320"/>
</dbReference>
<evidence type="ECO:0000313" key="3">
    <source>
        <dbReference type="WBParaSite" id="SMRG1_47320.1"/>
    </source>
</evidence>
<accession>A0AA84ZT55</accession>
<protein>
    <submittedName>
        <fullName evidence="3">Ras-GEF domain-containing protein</fullName>
    </submittedName>
</protein>